<feature type="compositionally biased region" description="Basic and acidic residues" evidence="1">
    <location>
        <begin position="992"/>
        <end position="1002"/>
    </location>
</feature>
<accession>A0AAF5PRD9</accession>
<feature type="compositionally biased region" description="Basic and acidic residues" evidence="1">
    <location>
        <begin position="509"/>
        <end position="530"/>
    </location>
</feature>
<reference evidence="2" key="2">
    <citation type="journal article" date="2016" name="Mol. Ecol.">
        <title>Population genomics of the filarial nematode parasite Wuchereria bancrofti from mosquitoes.</title>
        <authorList>
            <person name="Small S.T."/>
            <person name="Reimer L.J."/>
            <person name="Tisch D.J."/>
            <person name="King C.L."/>
            <person name="Christensen B.M."/>
            <person name="Siba P.M."/>
            <person name="Kazura J.W."/>
            <person name="Serre D."/>
            <person name="Zimmerman P.A."/>
        </authorList>
    </citation>
    <scope>NUCLEOTIDE SEQUENCE</scope>
    <source>
        <strain evidence="2">pt0022</strain>
    </source>
</reference>
<feature type="compositionally biased region" description="Polar residues" evidence="1">
    <location>
        <begin position="735"/>
        <end position="755"/>
    </location>
</feature>
<organism evidence="2 3">
    <name type="scientific">Wuchereria bancrofti</name>
    <dbReference type="NCBI Taxonomy" id="6293"/>
    <lineage>
        <taxon>Eukaryota</taxon>
        <taxon>Metazoa</taxon>
        <taxon>Ecdysozoa</taxon>
        <taxon>Nematoda</taxon>
        <taxon>Chromadorea</taxon>
        <taxon>Rhabditida</taxon>
        <taxon>Spirurina</taxon>
        <taxon>Spiruromorpha</taxon>
        <taxon>Filarioidea</taxon>
        <taxon>Onchocercidae</taxon>
        <taxon>Wuchereria</taxon>
    </lineage>
</organism>
<feature type="compositionally biased region" description="Polar residues" evidence="1">
    <location>
        <begin position="493"/>
        <end position="502"/>
    </location>
</feature>
<dbReference type="AlphaFoldDB" id="A0AAF5PRD9"/>
<feature type="region of interest" description="Disordered" evidence="1">
    <location>
        <begin position="977"/>
        <end position="1005"/>
    </location>
</feature>
<feature type="compositionally biased region" description="Basic and acidic residues" evidence="1">
    <location>
        <begin position="1084"/>
        <end position="1096"/>
    </location>
</feature>
<feature type="compositionally biased region" description="Polar residues" evidence="1">
    <location>
        <begin position="682"/>
        <end position="693"/>
    </location>
</feature>
<feature type="region of interest" description="Disordered" evidence="1">
    <location>
        <begin position="1073"/>
        <end position="1103"/>
    </location>
</feature>
<feature type="compositionally biased region" description="Basic and acidic residues" evidence="1">
    <location>
        <begin position="794"/>
        <end position="806"/>
    </location>
</feature>
<feature type="compositionally biased region" description="Basic and acidic residues" evidence="1">
    <location>
        <begin position="708"/>
        <end position="722"/>
    </location>
</feature>
<protein>
    <submittedName>
        <fullName evidence="3">Uncharacterized protein</fullName>
    </submittedName>
</protein>
<feature type="region of interest" description="Disordered" evidence="1">
    <location>
        <begin position="35"/>
        <end position="65"/>
    </location>
</feature>
<proteinExistence type="predicted"/>
<dbReference type="Proteomes" id="UP000093561">
    <property type="component" value="Unassembled WGS sequence"/>
</dbReference>
<feature type="region of interest" description="Disordered" evidence="1">
    <location>
        <begin position="571"/>
        <end position="596"/>
    </location>
</feature>
<evidence type="ECO:0000256" key="1">
    <source>
        <dbReference type="SAM" id="MobiDB-lite"/>
    </source>
</evidence>
<name>A0AAF5PRD9_WUCBA</name>
<reference evidence="2" key="1">
    <citation type="submission" date="2015-03" db="EMBL/GenBank/DDBJ databases">
        <title>Wuchereria bancrofti Genome Sequencing Papua New Guinea Strain.</title>
        <authorList>
            <person name="Small S.T."/>
            <person name="Serre D."/>
            <person name="Zimmerman P.A."/>
        </authorList>
    </citation>
    <scope>NUCLEOTIDE SEQUENCE [LARGE SCALE GENOMIC DNA]</scope>
    <source>
        <strain evidence="2">pt0022</strain>
    </source>
</reference>
<feature type="region of interest" description="Disordered" evidence="1">
    <location>
        <begin position="777"/>
        <end position="839"/>
    </location>
</feature>
<feature type="region of interest" description="Disordered" evidence="1">
    <location>
        <begin position="470"/>
        <end position="531"/>
    </location>
</feature>
<sequence length="1103" mass="121318">MGKMQTNDSSASAMLLQSLADDDFRNLLNTAAKPQYGSLQRKRKKSQKTAEYGGRRLSDAGENNGLSAEADNLLAQFRREAELNQRNADIERGKQQRTITAFIKEAAATSRARELLEKYTEAENWESHLTSKHTKYGNSNASNDHNSKNFVRINLTSNRPSKIAVEQKIIHAVTNGNTINTNSNCTLGDISRATQTVDKSSGTVVNFNELNSVSSVGNGYLDTNKIAYIDEDERVTDSYRPLNMHIGENQSGHMNGGGFKNIYTRGNSVREIRALNDSDDDEVMVNIMSKVSKKEIENVSTVEATIADDRIPKSIEVSATTDAQGKHDDNPFAYSAGQLRLHGNRVGTYDMQKSRALGVKRDVLAADVSLIPDNTSNSILARDLIPAHFDGRETYARGLLDPTEDTRLNPQQTNLDNEMANLKNQPDKCAIAKRRKENKKAKEAKNSYVVEPKDGYMGNLSPEEILKRIEGDGKGKVKGNQKNGTNASKDHSTVVSNGSKNSGGRKRGDKKDRQADKTARRSAITDREITELSTNMETLNIEKREMVVVEGTTHVPEHGSLMMETRTSKAEVVTLSPQNDKVEETGGGGMTGAKSTVDEGMDDEEQYLSADEGANSNFSDDIKTELQYHTDEQSGASGSRDFISDGANYRADDEEINPLPVTSEESEFIQVTAKSKRKGASALTQHQQQTTGSGMDRKNVYFNSTTDRGARTNVRRDADRLRRSSVQLPPDSRRNQLSSRGNISPSSVDCESFQKYSTPPRLRMLISDVVDNTLMKAQENKSGKSQAIGITDSARPEQQRQQEHSKFATSTSMNKKVKCGLPSSLQTSRTASPDHRSSQPLTLKYSVAAGSSGSSPAVASLSEGLSDAKCKITEQHIGSGTIANTKAPAQRSWADIAKQRLHDNVETRPSEAPLASLDLRTSIKEEHSISDISISGHMESEKKPGYSEQKRTVSVESVSSDPAVKDYSFFFDPNEAAGTVSKESEPNSSKTMPKETDEDSKPFKPRCSGMVLNLDGGRQVVLPESDVLAAGSPTVVDIRQRPEIITAIGMWRYFTEHPTEVIVTYKEYKAQKERSKEQQWASNEQKKKEEMARGSEKGVGGSK</sequence>
<feature type="region of interest" description="Disordered" evidence="1">
    <location>
        <begin position="677"/>
        <end position="755"/>
    </location>
</feature>
<evidence type="ECO:0000313" key="2">
    <source>
        <dbReference type="Proteomes" id="UP000093561"/>
    </source>
</evidence>
<evidence type="ECO:0000313" key="3">
    <source>
        <dbReference type="WBParaSite" id="mrna-Wban_04401"/>
    </source>
</evidence>
<reference evidence="3" key="3">
    <citation type="submission" date="2024-02" db="UniProtKB">
        <authorList>
            <consortium name="WormBaseParasite"/>
        </authorList>
    </citation>
    <scope>IDENTIFICATION</scope>
    <source>
        <strain evidence="3">pt0022</strain>
    </source>
</reference>
<dbReference type="WBParaSite" id="mrna-Wban_04401">
    <property type="protein sequence ID" value="mrna-Wban_04401"/>
    <property type="gene ID" value="Wban_04401"/>
</dbReference>